<gene>
    <name evidence="3" type="ORF">K490DRAFT_61006</name>
</gene>
<evidence type="ECO:0000313" key="4">
    <source>
        <dbReference type="Proteomes" id="UP000799776"/>
    </source>
</evidence>
<comment type="caution">
    <text evidence="3">The sequence shown here is derived from an EMBL/GenBank/DDBJ whole genome shotgun (WGS) entry which is preliminary data.</text>
</comment>
<evidence type="ECO:0000256" key="1">
    <source>
        <dbReference type="SAM" id="SignalP"/>
    </source>
</evidence>
<keyword evidence="4" id="KW-1185">Reference proteome</keyword>
<dbReference type="Pfam" id="PF13577">
    <property type="entry name" value="SnoaL_4"/>
    <property type="match status" value="1"/>
</dbReference>
<sequence>MGTFTQLFQFSLLLIPQALFASSNTTPQFPCAVEAIRQTLNTYPLAIDSKDFAALSAVFTTDAVANYSAPLNVLTGLRAIQSTLNASLLPVTTQHALATSVIRVEHEPSYQNASETVPTTARSITYYTATHFGHGLYEGQTVTAWGRYEDALVLKKEGWRIRRRHLVYMGPITGNLSIFNNTLATVAEPSLPGWWD</sequence>
<dbReference type="OrthoDB" id="2148716at2759"/>
<keyword evidence="1" id="KW-0732">Signal</keyword>
<dbReference type="SUPFAM" id="SSF54427">
    <property type="entry name" value="NTF2-like"/>
    <property type="match status" value="1"/>
</dbReference>
<accession>A0A9P4LZX1</accession>
<feature type="chain" id="PRO_5040415491" description="SnoaL-like domain-containing protein" evidence="1">
    <location>
        <begin position="22"/>
        <end position="196"/>
    </location>
</feature>
<dbReference type="InterPro" id="IPR037401">
    <property type="entry name" value="SnoaL-like"/>
</dbReference>
<feature type="signal peptide" evidence="1">
    <location>
        <begin position="1"/>
        <end position="21"/>
    </location>
</feature>
<evidence type="ECO:0000313" key="3">
    <source>
        <dbReference type="EMBL" id="KAF2091570.1"/>
    </source>
</evidence>
<dbReference type="EMBL" id="ML978711">
    <property type="protein sequence ID" value="KAF2091570.1"/>
    <property type="molecule type" value="Genomic_DNA"/>
</dbReference>
<protein>
    <recommendedName>
        <fullName evidence="2">SnoaL-like domain-containing protein</fullName>
    </recommendedName>
</protein>
<proteinExistence type="predicted"/>
<evidence type="ECO:0000259" key="2">
    <source>
        <dbReference type="Pfam" id="PF13577"/>
    </source>
</evidence>
<reference evidence="3" key="1">
    <citation type="journal article" date="2020" name="Stud. Mycol.">
        <title>101 Dothideomycetes genomes: a test case for predicting lifestyles and emergence of pathogens.</title>
        <authorList>
            <person name="Haridas S."/>
            <person name="Albert R."/>
            <person name="Binder M."/>
            <person name="Bloem J."/>
            <person name="Labutti K."/>
            <person name="Salamov A."/>
            <person name="Andreopoulos B."/>
            <person name="Baker S."/>
            <person name="Barry K."/>
            <person name="Bills G."/>
            <person name="Bluhm B."/>
            <person name="Cannon C."/>
            <person name="Castanera R."/>
            <person name="Culley D."/>
            <person name="Daum C."/>
            <person name="Ezra D."/>
            <person name="Gonzalez J."/>
            <person name="Henrissat B."/>
            <person name="Kuo A."/>
            <person name="Liang C."/>
            <person name="Lipzen A."/>
            <person name="Lutzoni F."/>
            <person name="Magnuson J."/>
            <person name="Mondo S."/>
            <person name="Nolan M."/>
            <person name="Ohm R."/>
            <person name="Pangilinan J."/>
            <person name="Park H.-J."/>
            <person name="Ramirez L."/>
            <person name="Alfaro M."/>
            <person name="Sun H."/>
            <person name="Tritt A."/>
            <person name="Yoshinaga Y."/>
            <person name="Zwiers L.-H."/>
            <person name="Turgeon B."/>
            <person name="Goodwin S."/>
            <person name="Spatafora J."/>
            <person name="Crous P."/>
            <person name="Grigoriev I."/>
        </authorList>
    </citation>
    <scope>NUCLEOTIDE SEQUENCE</scope>
    <source>
        <strain evidence="3">CBS 121410</strain>
    </source>
</reference>
<dbReference type="Gene3D" id="3.10.450.50">
    <property type="match status" value="1"/>
</dbReference>
<name>A0A9P4LZX1_9PEZI</name>
<dbReference type="Proteomes" id="UP000799776">
    <property type="component" value="Unassembled WGS sequence"/>
</dbReference>
<organism evidence="3 4">
    <name type="scientific">Saccharata proteae CBS 121410</name>
    <dbReference type="NCBI Taxonomy" id="1314787"/>
    <lineage>
        <taxon>Eukaryota</taxon>
        <taxon>Fungi</taxon>
        <taxon>Dikarya</taxon>
        <taxon>Ascomycota</taxon>
        <taxon>Pezizomycotina</taxon>
        <taxon>Dothideomycetes</taxon>
        <taxon>Dothideomycetes incertae sedis</taxon>
        <taxon>Botryosphaeriales</taxon>
        <taxon>Saccharataceae</taxon>
        <taxon>Saccharata</taxon>
    </lineage>
</organism>
<dbReference type="InterPro" id="IPR032710">
    <property type="entry name" value="NTF2-like_dom_sf"/>
</dbReference>
<dbReference type="CDD" id="cd00531">
    <property type="entry name" value="NTF2_like"/>
    <property type="match status" value="1"/>
</dbReference>
<dbReference type="AlphaFoldDB" id="A0A9P4LZX1"/>
<feature type="domain" description="SnoaL-like" evidence="2">
    <location>
        <begin position="33"/>
        <end position="165"/>
    </location>
</feature>